<evidence type="ECO:0000256" key="3">
    <source>
        <dbReference type="ARBA" id="ARBA00022598"/>
    </source>
</evidence>
<dbReference type="EMBL" id="BDOQ01000006">
    <property type="protein sequence ID" value="GBG14190.1"/>
    <property type="molecule type" value="Genomic_DNA"/>
</dbReference>
<evidence type="ECO:0000259" key="11">
    <source>
        <dbReference type="Pfam" id="PF00133"/>
    </source>
</evidence>
<dbReference type="Pfam" id="PF13603">
    <property type="entry name" value="tRNA-synt_1_2"/>
    <property type="match status" value="1"/>
</dbReference>
<dbReference type="FunFam" id="3.90.740.10:FF:000012">
    <property type="entry name" value="Leucine--tRNA ligase"/>
    <property type="match status" value="1"/>
</dbReference>
<dbReference type="InterPro" id="IPR002300">
    <property type="entry name" value="aa-tRNA-synth_Ia"/>
</dbReference>
<dbReference type="HAMAP" id="MF_00049_B">
    <property type="entry name" value="Leu_tRNA_synth_B"/>
    <property type="match status" value="1"/>
</dbReference>
<dbReference type="InterPro" id="IPR013155">
    <property type="entry name" value="M/V/L/I-tRNA-synth_anticd-bd"/>
</dbReference>
<dbReference type="GO" id="GO:0006429">
    <property type="term" value="P:leucyl-tRNA aminoacylation"/>
    <property type="evidence" value="ECO:0007669"/>
    <property type="project" value="UniProtKB-UniRule"/>
</dbReference>
<evidence type="ECO:0000256" key="7">
    <source>
        <dbReference type="ARBA" id="ARBA00023146"/>
    </source>
</evidence>
<reference evidence="15 16" key="1">
    <citation type="journal article" date="2018" name="Environ. Microbiol.">
        <title>Isolation and genomic characterization of Novimethylophilus kurashikiensis gen. nov. sp. nov., a new lanthanide-dependent methylotrophic species of Methylophilaceae.</title>
        <authorList>
            <person name="Lv H."/>
            <person name="Sahin N."/>
            <person name="Tani A."/>
        </authorList>
    </citation>
    <scope>NUCLEOTIDE SEQUENCE [LARGE SCALE GENOMIC DNA]</scope>
    <source>
        <strain evidence="15 16">La2-4</strain>
    </source>
</reference>
<dbReference type="Pfam" id="PF00133">
    <property type="entry name" value="tRNA-synt_1"/>
    <property type="match status" value="1"/>
</dbReference>
<evidence type="ECO:0000313" key="15">
    <source>
        <dbReference type="EMBL" id="GBG14190.1"/>
    </source>
</evidence>
<dbReference type="Gene3D" id="3.40.50.620">
    <property type="entry name" value="HUPs"/>
    <property type="match status" value="2"/>
</dbReference>
<comment type="catalytic activity">
    <reaction evidence="8 9">
        <text>tRNA(Leu) + L-leucine + ATP = L-leucyl-tRNA(Leu) + AMP + diphosphate</text>
        <dbReference type="Rhea" id="RHEA:11688"/>
        <dbReference type="Rhea" id="RHEA-COMP:9613"/>
        <dbReference type="Rhea" id="RHEA-COMP:9622"/>
        <dbReference type="ChEBI" id="CHEBI:30616"/>
        <dbReference type="ChEBI" id="CHEBI:33019"/>
        <dbReference type="ChEBI" id="CHEBI:57427"/>
        <dbReference type="ChEBI" id="CHEBI:78442"/>
        <dbReference type="ChEBI" id="CHEBI:78494"/>
        <dbReference type="ChEBI" id="CHEBI:456215"/>
        <dbReference type="EC" id="6.1.1.4"/>
    </reaction>
</comment>
<dbReference type="InterPro" id="IPR002302">
    <property type="entry name" value="Leu-tRNA-ligase"/>
</dbReference>
<evidence type="ECO:0000259" key="12">
    <source>
        <dbReference type="Pfam" id="PF08264"/>
    </source>
</evidence>
<keyword evidence="4 9" id="KW-0547">Nucleotide-binding</keyword>
<dbReference type="Gene3D" id="3.10.20.590">
    <property type="match status" value="1"/>
</dbReference>
<dbReference type="OrthoDB" id="9810365at2"/>
<evidence type="ECO:0000256" key="1">
    <source>
        <dbReference type="ARBA" id="ARBA00005594"/>
    </source>
</evidence>
<comment type="caution">
    <text evidence="15">The sequence shown here is derived from an EMBL/GenBank/DDBJ whole genome shotgun (WGS) entry which is preliminary data.</text>
</comment>
<organism evidence="15 16">
    <name type="scientific">Novimethylophilus kurashikiensis</name>
    <dbReference type="NCBI Taxonomy" id="1825523"/>
    <lineage>
        <taxon>Bacteria</taxon>
        <taxon>Pseudomonadati</taxon>
        <taxon>Pseudomonadota</taxon>
        <taxon>Betaproteobacteria</taxon>
        <taxon>Nitrosomonadales</taxon>
        <taxon>Methylophilaceae</taxon>
        <taxon>Novimethylophilus</taxon>
    </lineage>
</organism>
<keyword evidence="7 9" id="KW-0030">Aminoacyl-tRNA synthetase</keyword>
<evidence type="ECO:0000256" key="2">
    <source>
        <dbReference type="ARBA" id="ARBA00022490"/>
    </source>
</evidence>
<dbReference type="PRINTS" id="PR00985">
    <property type="entry name" value="TRNASYNTHLEU"/>
</dbReference>
<dbReference type="SUPFAM" id="SSF52374">
    <property type="entry name" value="Nucleotidylyl transferase"/>
    <property type="match status" value="1"/>
</dbReference>
<dbReference type="InterPro" id="IPR014729">
    <property type="entry name" value="Rossmann-like_a/b/a_fold"/>
</dbReference>
<gene>
    <name evidence="9 15" type="primary">leuS</name>
    <name evidence="15" type="ORF">NMK_1754</name>
</gene>
<evidence type="ECO:0000256" key="5">
    <source>
        <dbReference type="ARBA" id="ARBA00022840"/>
    </source>
</evidence>
<dbReference type="GO" id="GO:0002161">
    <property type="term" value="F:aminoacyl-tRNA deacylase activity"/>
    <property type="evidence" value="ECO:0007669"/>
    <property type="project" value="InterPro"/>
</dbReference>
<dbReference type="FunFam" id="3.40.50.620:FF:000056">
    <property type="entry name" value="Leucine--tRNA ligase"/>
    <property type="match status" value="1"/>
</dbReference>
<evidence type="ECO:0000256" key="9">
    <source>
        <dbReference type="HAMAP-Rule" id="MF_00049"/>
    </source>
</evidence>
<keyword evidence="3 9" id="KW-0436">Ligase</keyword>
<dbReference type="InterPro" id="IPR009080">
    <property type="entry name" value="tRNAsynth_Ia_anticodon-bd"/>
</dbReference>
<dbReference type="EC" id="6.1.1.4" evidence="9"/>
<dbReference type="FunFam" id="1.10.730.10:FF:000003">
    <property type="entry name" value="Leucine--tRNA ligase"/>
    <property type="match status" value="1"/>
</dbReference>
<evidence type="ECO:0000256" key="6">
    <source>
        <dbReference type="ARBA" id="ARBA00022917"/>
    </source>
</evidence>
<evidence type="ECO:0000256" key="4">
    <source>
        <dbReference type="ARBA" id="ARBA00022741"/>
    </source>
</evidence>
<feature type="domain" description="Methionyl/Leucyl tRNA synthetase" evidence="13">
    <location>
        <begin position="39"/>
        <end position="171"/>
    </location>
</feature>
<dbReference type="FunFam" id="3.40.50.620:FF:000003">
    <property type="entry name" value="Leucine--tRNA ligase"/>
    <property type="match status" value="1"/>
</dbReference>
<dbReference type="GO" id="GO:0005829">
    <property type="term" value="C:cytosol"/>
    <property type="evidence" value="ECO:0007669"/>
    <property type="project" value="TreeGrafter"/>
</dbReference>
<name>A0A2R5F7H5_9PROT</name>
<feature type="short sequence motif" description="'HIGH' region" evidence="9">
    <location>
        <begin position="42"/>
        <end position="52"/>
    </location>
</feature>
<dbReference type="InterPro" id="IPR015413">
    <property type="entry name" value="Methionyl/Leucyl_tRNA_Synth"/>
</dbReference>
<dbReference type="Pfam" id="PF08264">
    <property type="entry name" value="Anticodon_1"/>
    <property type="match status" value="1"/>
</dbReference>
<dbReference type="PROSITE" id="PS00178">
    <property type="entry name" value="AA_TRNA_LIGASE_I"/>
    <property type="match status" value="1"/>
</dbReference>
<dbReference type="InterPro" id="IPR025709">
    <property type="entry name" value="Leu_tRNA-synth_edit"/>
</dbReference>
<dbReference type="SUPFAM" id="SSF50677">
    <property type="entry name" value="ValRS/IleRS/LeuRS editing domain"/>
    <property type="match status" value="1"/>
</dbReference>
<dbReference type="Pfam" id="PF09334">
    <property type="entry name" value="tRNA-synt_1g"/>
    <property type="match status" value="1"/>
</dbReference>
<dbReference type="PANTHER" id="PTHR43740:SF2">
    <property type="entry name" value="LEUCINE--TRNA LIGASE, MITOCHONDRIAL"/>
    <property type="match status" value="1"/>
</dbReference>
<accession>A0A2R5F7H5</accession>
<feature type="domain" description="Methionyl/Valyl/Leucyl/Isoleucyl-tRNA synthetase anticodon-binding" evidence="12">
    <location>
        <begin position="714"/>
        <end position="832"/>
    </location>
</feature>
<dbReference type="AlphaFoldDB" id="A0A2R5F7H5"/>
<feature type="domain" description="Leucyl-tRNA synthetase editing" evidence="14">
    <location>
        <begin position="222"/>
        <end position="414"/>
    </location>
</feature>
<evidence type="ECO:0000256" key="10">
    <source>
        <dbReference type="RuleBase" id="RU363035"/>
    </source>
</evidence>
<evidence type="ECO:0000259" key="13">
    <source>
        <dbReference type="Pfam" id="PF09334"/>
    </source>
</evidence>
<comment type="similarity">
    <text evidence="1 9 10">Belongs to the class-I aminoacyl-tRNA synthetase family.</text>
</comment>
<keyword evidence="6 9" id="KW-0648">Protein biosynthesis</keyword>
<proteinExistence type="inferred from homology"/>
<feature type="binding site" evidence="9">
    <location>
        <position position="635"/>
    </location>
    <ligand>
        <name>ATP</name>
        <dbReference type="ChEBI" id="CHEBI:30616"/>
    </ligand>
</feature>
<feature type="domain" description="Aminoacyl-tRNA synthetase class Ia" evidence="11">
    <location>
        <begin position="632"/>
        <end position="671"/>
    </location>
</feature>
<sequence length="871" mass="97496">MQQQYQFAEIEQQAQQYWESQQTFLAVEDTSKPKYYCLSMFPYPSGKLHMGHVRNYTIGDVLSRHYRMKGFNVLQPMGWDAFGLPAENAAIQNNVPPAKWTFDNIAYMKKQLQSLGFAIDWTREVTTCTPEYYKWNQWLFLRMLEKGIAYKKTQVVNWDPVDQTVLANEQVIDGRGWRTGALVEKREIPGYYLNIVGYAEELLNDLDKLPGWPERVKTMQANWIGKSTGVRFAFPHDIQDASGQLIDDGKLWVFTTRADTIMGVTFVAVAAEHPLATHAAANNPELAAFIEKCKQGSVMEADMATMEKEGLPTGLYVTHPLTGEQVQVWVGNYVLMSYGEGAVMAVPAHDERDFGFAKKYDLPIKQSIAVEGQTFTTDAWAEWYGDKSNGVCVNSGKYDGLNYEAAVDAVAADLKAKKLGDKQVNWRLRDWGISRQRYWGCPIPLIHCDTCGDVPVPDDQLPVVLPEDCVPDGSGNPLNKRQDFLACTCPKCGGAARRETDTMDTFVDSSWYYARYASKRSNDAMVDSETNYWMPVDQYIGGIEHAILHLLYSRFWSKVMRDLGLVSFDEPFKHLLTQGMVLNHIFSRRTDKGGIEYFAPDEVELLHDESGKVIGAKALKDGQPVDFQGMGTMSKSKRNGVDPQSLIEQYGADTARFFMMFAAPPEQTLEWSDSGVEGAHRFLRRVWAYGHALSATSAGEMPAKLGNELAAVRRDIHLTLKQASYDLARHQFNTVASAGMKMLNALEKAQKDSQDGWAAVAHEGFSILLRMLSPITPHITHALWRELGYGDDILNAAWPEPLEAALVQDEIELVIQVNGKLRGSMTVAKDADRAAIEQQAQAEPAVQKFLEGVSVKKVIVVPGKLVNIVVG</sequence>
<evidence type="ECO:0000256" key="8">
    <source>
        <dbReference type="ARBA" id="ARBA00047469"/>
    </source>
</evidence>
<evidence type="ECO:0000313" key="16">
    <source>
        <dbReference type="Proteomes" id="UP000245081"/>
    </source>
</evidence>
<dbReference type="InterPro" id="IPR009008">
    <property type="entry name" value="Val/Leu/Ile-tRNA-synth_edit"/>
</dbReference>
<dbReference type="GO" id="GO:0004823">
    <property type="term" value="F:leucine-tRNA ligase activity"/>
    <property type="evidence" value="ECO:0007669"/>
    <property type="project" value="UniProtKB-UniRule"/>
</dbReference>
<dbReference type="RefSeq" id="WP_109015380.1">
    <property type="nucleotide sequence ID" value="NZ_BDOQ01000006.1"/>
</dbReference>
<evidence type="ECO:0000259" key="14">
    <source>
        <dbReference type="Pfam" id="PF13603"/>
    </source>
</evidence>
<keyword evidence="5 9" id="KW-0067">ATP-binding</keyword>
<dbReference type="InterPro" id="IPR001412">
    <property type="entry name" value="aa-tRNA-synth_I_CS"/>
</dbReference>
<dbReference type="SUPFAM" id="SSF47323">
    <property type="entry name" value="Anticodon-binding domain of a subclass of class I aminoacyl-tRNA synthetases"/>
    <property type="match status" value="1"/>
</dbReference>
<dbReference type="Gene3D" id="1.10.730.10">
    <property type="entry name" value="Isoleucyl-tRNA Synthetase, Domain 1"/>
    <property type="match status" value="1"/>
</dbReference>
<dbReference type="PANTHER" id="PTHR43740">
    <property type="entry name" value="LEUCYL-TRNA SYNTHETASE"/>
    <property type="match status" value="1"/>
</dbReference>
<dbReference type="CDD" id="cd00812">
    <property type="entry name" value="LeuRS_core"/>
    <property type="match status" value="1"/>
</dbReference>
<dbReference type="NCBIfam" id="TIGR00396">
    <property type="entry name" value="leuS_bact"/>
    <property type="match status" value="1"/>
</dbReference>
<feature type="short sequence motif" description="'KMSKS' region" evidence="9">
    <location>
        <begin position="632"/>
        <end position="636"/>
    </location>
</feature>
<keyword evidence="2 9" id="KW-0963">Cytoplasm</keyword>
<dbReference type="Proteomes" id="UP000245081">
    <property type="component" value="Unassembled WGS sequence"/>
</dbReference>
<dbReference type="Gene3D" id="2.20.28.290">
    <property type="match status" value="1"/>
</dbReference>
<dbReference type="FunFam" id="3.10.20.590:FF:000001">
    <property type="entry name" value="Leucine--tRNA ligase"/>
    <property type="match status" value="1"/>
</dbReference>
<dbReference type="GO" id="GO:0005524">
    <property type="term" value="F:ATP binding"/>
    <property type="evidence" value="ECO:0007669"/>
    <property type="project" value="UniProtKB-UniRule"/>
</dbReference>
<protein>
    <recommendedName>
        <fullName evidence="9">Leucine--tRNA ligase</fullName>
        <ecNumber evidence="9">6.1.1.4</ecNumber>
    </recommendedName>
    <alternativeName>
        <fullName evidence="9">Leucyl-tRNA synthetase</fullName>
        <shortName evidence="9">LeuRS</shortName>
    </alternativeName>
</protein>
<keyword evidence="16" id="KW-1185">Reference proteome</keyword>
<dbReference type="CDD" id="cd07958">
    <property type="entry name" value="Anticodon_Ia_Leu_BEm"/>
    <property type="match status" value="1"/>
</dbReference>
<comment type="subcellular location">
    <subcellularLocation>
        <location evidence="9">Cytoplasm</location>
    </subcellularLocation>
</comment>